<sequence>MGSAGGEEGADVVAPVVGPQGTDVAGRVCSGELTVDRGEVRVGACRIGAHDVCHGFGGFSYEEWTDGCVGDAAGGCVGEYAVHLFCRWQVSAAAQVSHAECHDDDGGWIGVVVLVFHWFLVFSDCFFIAVIEVIEVIVSIVSYFL</sequence>
<evidence type="ECO:0000256" key="1">
    <source>
        <dbReference type="SAM" id="Phobius"/>
    </source>
</evidence>
<name>A0A5P8E5J1_9BACT</name>
<proteinExistence type="predicted"/>
<gene>
    <name evidence="2" type="ORF">C7Y71_003895</name>
</gene>
<dbReference type="AlphaFoldDB" id="A0A5P8E5J1"/>
<keyword evidence="3" id="KW-1185">Reference proteome</keyword>
<evidence type="ECO:0000313" key="2">
    <source>
        <dbReference type="EMBL" id="QFQ12231.1"/>
    </source>
</evidence>
<keyword evidence="1" id="KW-1133">Transmembrane helix</keyword>
<keyword evidence="1" id="KW-0472">Membrane</keyword>
<keyword evidence="1" id="KW-0812">Transmembrane</keyword>
<reference evidence="2 3" key="1">
    <citation type="submission" date="2018-11" db="EMBL/GenBank/DDBJ databases">
        <authorList>
            <person name="Na S.W."/>
            <person name="Baik M."/>
        </authorList>
    </citation>
    <scope>NUCLEOTIDE SEQUENCE [LARGE SCALE GENOMIC DNA]</scope>
    <source>
        <strain evidence="2 3">E39</strain>
    </source>
</reference>
<accession>A0A5P8E5J1</accession>
<feature type="transmembrane region" description="Helical" evidence="1">
    <location>
        <begin position="115"/>
        <end position="144"/>
    </location>
</feature>
<protein>
    <submittedName>
        <fullName evidence="2">Uncharacterized protein</fullName>
    </submittedName>
</protein>
<dbReference type="EMBL" id="CP033459">
    <property type="protein sequence ID" value="QFQ12231.1"/>
    <property type="molecule type" value="Genomic_DNA"/>
</dbReference>
<organism evidence="2 3">
    <name type="scientific">Pseudoprevotella muciniphila</name>
    <dbReference type="NCBI Taxonomy" id="2133944"/>
    <lineage>
        <taxon>Bacteria</taxon>
        <taxon>Pseudomonadati</taxon>
        <taxon>Bacteroidota</taxon>
        <taxon>Bacteroidia</taxon>
        <taxon>Bacteroidales</taxon>
        <taxon>Prevotellaceae</taxon>
        <taxon>Pseudoprevotella</taxon>
    </lineage>
</organism>
<evidence type="ECO:0000313" key="3">
    <source>
        <dbReference type="Proteomes" id="UP000249375"/>
    </source>
</evidence>
<dbReference type="KEGG" id="alq:C7Y71_003895"/>
<dbReference type="Proteomes" id="UP000249375">
    <property type="component" value="Chromosome"/>
</dbReference>